<evidence type="ECO:0000313" key="5">
    <source>
        <dbReference type="EMBL" id="KAK7915659.1"/>
    </source>
</evidence>
<evidence type="ECO:0000256" key="2">
    <source>
        <dbReference type="ARBA" id="ARBA00022723"/>
    </source>
</evidence>
<organism evidence="5 6">
    <name type="scientific">Mugilogobius chulae</name>
    <name type="common">yellowstripe goby</name>
    <dbReference type="NCBI Taxonomy" id="88201"/>
    <lineage>
        <taxon>Eukaryota</taxon>
        <taxon>Metazoa</taxon>
        <taxon>Chordata</taxon>
        <taxon>Craniata</taxon>
        <taxon>Vertebrata</taxon>
        <taxon>Euteleostomi</taxon>
        <taxon>Actinopterygii</taxon>
        <taxon>Neopterygii</taxon>
        <taxon>Teleostei</taxon>
        <taxon>Neoteleostei</taxon>
        <taxon>Acanthomorphata</taxon>
        <taxon>Gobiaria</taxon>
        <taxon>Gobiiformes</taxon>
        <taxon>Gobioidei</taxon>
        <taxon>Gobiidae</taxon>
        <taxon>Gobionellinae</taxon>
        <taxon>Mugilogobius</taxon>
    </lineage>
</organism>
<keyword evidence="6" id="KW-1185">Reference proteome</keyword>
<feature type="domain" description="DDE Tnp4" evidence="4">
    <location>
        <begin position="30"/>
        <end position="85"/>
    </location>
</feature>
<evidence type="ECO:0000259" key="4">
    <source>
        <dbReference type="Pfam" id="PF13359"/>
    </source>
</evidence>
<name>A0AAW0PCK7_9GOBI</name>
<proteinExistence type="predicted"/>
<sequence>MLFIHHQASSLWGGDTPISLITLYSEPLQGPVEARFNARHAKACIVIERVFGMMKARWRGIFFKALEVNTNFVPKVVAVCTILHNLAVTNRDILEAAEEDPLPPPDPPHPEQDNEEGGQALRANLAAPRECLLIYKSMIMSDAPQ</sequence>
<dbReference type="EMBL" id="JBBPFD010000008">
    <property type="protein sequence ID" value="KAK7915659.1"/>
    <property type="molecule type" value="Genomic_DNA"/>
</dbReference>
<reference evidence="6" key="1">
    <citation type="submission" date="2024-04" db="EMBL/GenBank/DDBJ databases">
        <title>Salinicola lusitanus LLJ914,a marine bacterium isolated from the Okinawa Trough.</title>
        <authorList>
            <person name="Li J."/>
        </authorList>
    </citation>
    <scope>NUCLEOTIDE SEQUENCE [LARGE SCALE GENOMIC DNA]</scope>
</reference>
<keyword evidence="2" id="KW-0479">Metal-binding</keyword>
<comment type="cofactor">
    <cofactor evidence="1">
        <name>a divalent metal cation</name>
        <dbReference type="ChEBI" id="CHEBI:60240"/>
    </cofactor>
</comment>
<dbReference type="Proteomes" id="UP001460270">
    <property type="component" value="Unassembled WGS sequence"/>
</dbReference>
<dbReference type="GO" id="GO:0046872">
    <property type="term" value="F:metal ion binding"/>
    <property type="evidence" value="ECO:0007669"/>
    <property type="project" value="UniProtKB-KW"/>
</dbReference>
<gene>
    <name evidence="5" type="ORF">WMY93_011420</name>
</gene>
<dbReference type="Pfam" id="PF13359">
    <property type="entry name" value="DDE_Tnp_4"/>
    <property type="match status" value="1"/>
</dbReference>
<evidence type="ECO:0000256" key="3">
    <source>
        <dbReference type="SAM" id="MobiDB-lite"/>
    </source>
</evidence>
<protein>
    <recommendedName>
        <fullName evidence="4">DDE Tnp4 domain-containing protein</fullName>
    </recommendedName>
</protein>
<dbReference type="InterPro" id="IPR027806">
    <property type="entry name" value="HARBI1_dom"/>
</dbReference>
<comment type="caution">
    <text evidence="5">The sequence shown here is derived from an EMBL/GenBank/DDBJ whole genome shotgun (WGS) entry which is preliminary data.</text>
</comment>
<feature type="region of interest" description="Disordered" evidence="3">
    <location>
        <begin position="95"/>
        <end position="121"/>
    </location>
</feature>
<evidence type="ECO:0000256" key="1">
    <source>
        <dbReference type="ARBA" id="ARBA00001968"/>
    </source>
</evidence>
<dbReference type="AlphaFoldDB" id="A0AAW0PCK7"/>
<accession>A0AAW0PCK7</accession>
<evidence type="ECO:0000313" key="6">
    <source>
        <dbReference type="Proteomes" id="UP001460270"/>
    </source>
</evidence>